<evidence type="ECO:0000256" key="1">
    <source>
        <dbReference type="SAM" id="MobiDB-lite"/>
    </source>
</evidence>
<evidence type="ECO:0000313" key="2">
    <source>
        <dbReference type="EMBL" id="MCE3215867.1"/>
    </source>
</evidence>
<reference evidence="2 3" key="1">
    <citation type="journal article" date="2021" name="BMC Genomics">
        <title>Datura genome reveals duplications of psychoactive alkaloid biosynthetic genes and high mutation rate following tissue culture.</title>
        <authorList>
            <person name="Rajewski A."/>
            <person name="Carter-House D."/>
            <person name="Stajich J."/>
            <person name="Litt A."/>
        </authorList>
    </citation>
    <scope>NUCLEOTIDE SEQUENCE [LARGE SCALE GENOMIC DNA]</scope>
    <source>
        <strain evidence="2">AR-01</strain>
    </source>
</reference>
<proteinExistence type="predicted"/>
<dbReference type="Proteomes" id="UP000823775">
    <property type="component" value="Unassembled WGS sequence"/>
</dbReference>
<feature type="region of interest" description="Disordered" evidence="1">
    <location>
        <begin position="102"/>
        <end position="144"/>
    </location>
</feature>
<protein>
    <submittedName>
        <fullName evidence="2">Uncharacterized protein</fullName>
    </submittedName>
</protein>
<feature type="compositionally biased region" description="Basic and acidic residues" evidence="1">
    <location>
        <begin position="123"/>
        <end position="132"/>
    </location>
</feature>
<feature type="compositionally biased region" description="Basic and acidic residues" evidence="1">
    <location>
        <begin position="102"/>
        <end position="115"/>
    </location>
</feature>
<sequence length="144" mass="16679">MDRSVRSVRNQNVQLTPKMGLFLSSRSERNTEGQGSLDNVGGRLENGEKWREQRMFGGDRGLGVWWFNERRRVENRGEGGVGWRRGEKRREVRWFSVHDFTEGEERRGEKREEGGRAGSNGGHRRDGRREKMGGGWMVRGEMGK</sequence>
<organism evidence="2 3">
    <name type="scientific">Datura stramonium</name>
    <name type="common">Jimsonweed</name>
    <name type="synonym">Common thornapple</name>
    <dbReference type="NCBI Taxonomy" id="4076"/>
    <lineage>
        <taxon>Eukaryota</taxon>
        <taxon>Viridiplantae</taxon>
        <taxon>Streptophyta</taxon>
        <taxon>Embryophyta</taxon>
        <taxon>Tracheophyta</taxon>
        <taxon>Spermatophyta</taxon>
        <taxon>Magnoliopsida</taxon>
        <taxon>eudicotyledons</taxon>
        <taxon>Gunneridae</taxon>
        <taxon>Pentapetalae</taxon>
        <taxon>asterids</taxon>
        <taxon>lamiids</taxon>
        <taxon>Solanales</taxon>
        <taxon>Solanaceae</taxon>
        <taxon>Solanoideae</taxon>
        <taxon>Datureae</taxon>
        <taxon>Datura</taxon>
    </lineage>
</organism>
<evidence type="ECO:0000313" key="3">
    <source>
        <dbReference type="Proteomes" id="UP000823775"/>
    </source>
</evidence>
<keyword evidence="3" id="KW-1185">Reference proteome</keyword>
<gene>
    <name evidence="2" type="ORF">HAX54_003852</name>
</gene>
<dbReference type="EMBL" id="JACEIK010011760">
    <property type="protein sequence ID" value="MCE3215867.1"/>
    <property type="molecule type" value="Genomic_DNA"/>
</dbReference>
<accession>A0ABS8WSH2</accession>
<feature type="region of interest" description="Disordered" evidence="1">
    <location>
        <begin position="25"/>
        <end position="44"/>
    </location>
</feature>
<comment type="caution">
    <text evidence="2">The sequence shown here is derived from an EMBL/GenBank/DDBJ whole genome shotgun (WGS) entry which is preliminary data.</text>
</comment>
<name>A0ABS8WSH2_DATST</name>